<dbReference type="GeneID" id="135396918"/>
<reference evidence="3" key="1">
    <citation type="submission" date="2018-03" db="EMBL/GenBank/DDBJ databases">
        <title>The relapsing fever spirochete Borrelia turicatae persists in the highly oxidative environment of its soft-bodied tick vector.</title>
        <authorList>
            <person name="Bourret T.J."/>
            <person name="Boyle W.K."/>
            <person name="Valenzuela J.G."/>
            <person name="Oliveira F."/>
            <person name="Lopez J.E."/>
        </authorList>
    </citation>
    <scope>NUCLEOTIDE SEQUENCE</scope>
    <source>
        <strain evidence="3">Kansas strain/isolate</strain>
        <tissue evidence="3">Salivary glands</tissue>
    </source>
</reference>
<dbReference type="EMBL" id="GGLE01006847">
    <property type="protein sequence ID" value="MBY10973.1"/>
    <property type="molecule type" value="Transcribed_RNA"/>
</dbReference>
<dbReference type="PANTHER" id="PTHR39069:SF8">
    <property type="entry name" value="FI17111P1"/>
    <property type="match status" value="1"/>
</dbReference>
<sequence length="351" mass="38786">MSRFCFLVIYCCAILHVLIVSATGNAGSACQDDDDCRKEAHYVCLSGVCTCKPGYFQELVNTTSKCVFVGIPVGERCLSDESCINQNRTFCSGKHICVCRHGFYENSGICKRGRKLGDACRGDEQCEATNNGSHCRGSACRCKEGFYQESVGGNATCSLGSPPLQLCYTNYDCFIRDRHLVCDGRFCRCRQGYHMELTSWGWRCIDSTGLQRPSHGSVVSMFRISPAAILIACVILGYMKRRQKPDAGQAVDRHSGSRSHHFMNAFVSRPHHFMNPFHRRASLREVVTQRCQGGSAGDSFDQLLPPNTCVNLPPEPPPYQAGEEPPPSYEEAIRSSTAPVPASRNAQPRQA</sequence>
<dbReference type="InterPro" id="IPR009030">
    <property type="entry name" value="Growth_fac_rcpt_cys_sf"/>
</dbReference>
<dbReference type="AlphaFoldDB" id="A0A2R5LN62"/>
<dbReference type="KEGG" id="oti:135375235"/>
<dbReference type="PROSITE" id="PS51257">
    <property type="entry name" value="PROKAR_LIPOPROTEIN"/>
    <property type="match status" value="1"/>
</dbReference>
<protein>
    <submittedName>
        <fullName evidence="3">Putative secreted protein</fullName>
    </submittedName>
</protein>
<feature type="region of interest" description="Disordered" evidence="1">
    <location>
        <begin position="294"/>
        <end position="351"/>
    </location>
</feature>
<evidence type="ECO:0000256" key="1">
    <source>
        <dbReference type="SAM" id="MobiDB-lite"/>
    </source>
</evidence>
<organism evidence="3">
    <name type="scientific">Ornithodoros turicata</name>
    <dbReference type="NCBI Taxonomy" id="34597"/>
    <lineage>
        <taxon>Eukaryota</taxon>
        <taxon>Metazoa</taxon>
        <taxon>Ecdysozoa</taxon>
        <taxon>Arthropoda</taxon>
        <taxon>Chelicerata</taxon>
        <taxon>Arachnida</taxon>
        <taxon>Acari</taxon>
        <taxon>Parasitiformes</taxon>
        <taxon>Ixodida</taxon>
        <taxon>Ixodoidea</taxon>
        <taxon>Argasidae</taxon>
        <taxon>Ornithodorinae</taxon>
        <taxon>Ornithodoros</taxon>
    </lineage>
</organism>
<evidence type="ECO:0000256" key="2">
    <source>
        <dbReference type="SAM" id="SignalP"/>
    </source>
</evidence>
<dbReference type="KEGG" id="oti:135396918"/>
<dbReference type="GeneID" id="135375235"/>
<dbReference type="SUPFAM" id="SSF57184">
    <property type="entry name" value="Growth factor receptor domain"/>
    <property type="match status" value="1"/>
</dbReference>
<feature type="compositionally biased region" description="Polar residues" evidence="1">
    <location>
        <begin position="334"/>
        <end position="351"/>
    </location>
</feature>
<evidence type="ECO:0000313" key="3">
    <source>
        <dbReference type="EMBL" id="MBY10973.1"/>
    </source>
</evidence>
<feature type="chain" id="PRO_5015350391" evidence="2">
    <location>
        <begin position="23"/>
        <end position="351"/>
    </location>
</feature>
<dbReference type="RefSeq" id="XP_064484227.1">
    <property type="nucleotide sequence ID" value="XM_064628157.1"/>
</dbReference>
<accession>A0A2R5LN62</accession>
<name>A0A2R5LN62_9ACAR</name>
<feature type="compositionally biased region" description="Pro residues" evidence="1">
    <location>
        <begin position="313"/>
        <end position="328"/>
    </location>
</feature>
<keyword evidence="2" id="KW-0732">Signal</keyword>
<feature type="signal peptide" evidence="2">
    <location>
        <begin position="1"/>
        <end position="22"/>
    </location>
</feature>
<dbReference type="RefSeq" id="XP_064464037.1">
    <property type="nucleotide sequence ID" value="XM_064607967.1"/>
</dbReference>
<proteinExistence type="predicted"/>
<dbReference type="PANTHER" id="PTHR39069">
    <property type="entry name" value="ECDYSONE-INDUCIBLE GENE E1, ISOFORM A"/>
    <property type="match status" value="1"/>
</dbReference>